<evidence type="ECO:0000313" key="1">
    <source>
        <dbReference type="EMBL" id="EAS02132.2"/>
    </source>
</evidence>
<reference evidence="2" key="1">
    <citation type="journal article" date="2006" name="PLoS Biol.">
        <title>Macronuclear genome sequence of the ciliate Tetrahymena thermophila, a model eukaryote.</title>
        <authorList>
            <person name="Eisen J.A."/>
            <person name="Coyne R.S."/>
            <person name="Wu M."/>
            <person name="Wu D."/>
            <person name="Thiagarajan M."/>
            <person name="Wortman J.R."/>
            <person name="Badger J.H."/>
            <person name="Ren Q."/>
            <person name="Amedeo P."/>
            <person name="Jones K.M."/>
            <person name="Tallon L.J."/>
            <person name="Delcher A.L."/>
            <person name="Salzberg S.L."/>
            <person name="Silva J.C."/>
            <person name="Haas B.J."/>
            <person name="Majoros W.H."/>
            <person name="Farzad M."/>
            <person name="Carlton J.M."/>
            <person name="Smith R.K. Jr."/>
            <person name="Garg J."/>
            <person name="Pearlman R.E."/>
            <person name="Karrer K.M."/>
            <person name="Sun L."/>
            <person name="Manning G."/>
            <person name="Elde N.C."/>
            <person name="Turkewitz A.P."/>
            <person name="Asai D.J."/>
            <person name="Wilkes D.E."/>
            <person name="Wang Y."/>
            <person name="Cai H."/>
            <person name="Collins K."/>
            <person name="Stewart B.A."/>
            <person name="Lee S.R."/>
            <person name="Wilamowska K."/>
            <person name="Weinberg Z."/>
            <person name="Ruzzo W.L."/>
            <person name="Wloga D."/>
            <person name="Gaertig J."/>
            <person name="Frankel J."/>
            <person name="Tsao C.-C."/>
            <person name="Gorovsky M.A."/>
            <person name="Keeling P.J."/>
            <person name="Waller R.F."/>
            <person name="Patron N.J."/>
            <person name="Cherry J.M."/>
            <person name="Stover N.A."/>
            <person name="Krieger C.J."/>
            <person name="del Toro C."/>
            <person name="Ryder H.F."/>
            <person name="Williamson S.C."/>
            <person name="Barbeau R.A."/>
            <person name="Hamilton E.P."/>
            <person name="Orias E."/>
        </authorList>
    </citation>
    <scope>NUCLEOTIDE SEQUENCE [LARGE SCALE GENOMIC DNA]</scope>
    <source>
        <strain evidence="2">SB210</strain>
    </source>
</reference>
<evidence type="ECO:0000313" key="2">
    <source>
        <dbReference type="Proteomes" id="UP000009168"/>
    </source>
</evidence>
<proteinExistence type="predicted"/>
<keyword evidence="2" id="KW-1185">Reference proteome</keyword>
<dbReference type="KEGG" id="tet:TTHERM_00558130"/>
<protein>
    <submittedName>
        <fullName evidence="1">Uncharacterized protein</fullName>
    </submittedName>
</protein>
<dbReference type="GeneID" id="7831581"/>
<dbReference type="Proteomes" id="UP000009168">
    <property type="component" value="Unassembled WGS sequence"/>
</dbReference>
<dbReference type="EMBL" id="GG662547">
    <property type="protein sequence ID" value="EAS02132.2"/>
    <property type="molecule type" value="Genomic_DNA"/>
</dbReference>
<sequence length="905" mass="108812">MSQVKEEKQIRKQIDGLSFVKFEWKGAKFNLQKCTLFEPVYIFANRLFEREDKIFKVDQENIENTQKLFQKHSDQLRLLQDFKEYLLSDKEYIHEFVQQKRKQKDNINVVNPLQEQEEQKQDMHQSKLADNQQFKEDLSKQVDMDNLILVINEQSDNKLEKIKQDIHQHPDLKNVINMSHFMNMNKFGSYKDFSTYLNSQLEDLETYYEQKQQTKELKNLHSNKEYIQRALQGQTKIILFKEYKYNTLYIDEMDIDVPFYQNPQIIFVYYAIAAKDIPDFNEIANRLHYYHKSSPYSIFSNIQERLKQITFNTIKDAIRLSLTKDLQDKKYSDEDGIHQIQPSEYQEKKLDMWNSQEDCENLVYKNICSYGLLPVNVYLNNQDMTKTQNIRQKVLNAIFKKFKSMPYPPGFHINIQVMDKFYSYTRNSLFNCYDTEYKEKFLSYYYTKIRVLDFFPLDQWVEKLAAHFKNNIIPQMKTYFQKVKGQFFSQVDNNYENKELSNNVRHYYLKEIMNQTDTIQMIKDISYQFLKEYFSELKVFQKWSQILTDSESPYRLTDNNCQTGISELVNYLTNVFEEHYESCDEAYNLSEFIYNLKSKYLTVSQISQDFKEKCQSWLNFERPFTNSIYNLQSININELIQQEDYIKLINDDLLKKYQRFSSSINKDYLDIFMEPLIFETPIPKYKYFCEKAHKQYIELIQDNESHIEKFFKVAEEFLECQDSTAEDKIQFDHIKEKLARVMFEKNSKQALIEDFNKTHNIIINLIKLAQNKKYGFQNEINEEYTQTASSTQLLNIISVLTSVYDSWYFSRKGRVNLSQDKDPKRKYKKQYQVKDILNELSYYYYNSVRLANEVLFNSNDQFSVIGHLLIKNPAKQVDSIYKKQSYNKSQIKKTNESLNSKTENQ</sequence>
<name>I7M9M7_TETTS</name>
<organism evidence="1 2">
    <name type="scientific">Tetrahymena thermophila (strain SB210)</name>
    <dbReference type="NCBI Taxonomy" id="312017"/>
    <lineage>
        <taxon>Eukaryota</taxon>
        <taxon>Sar</taxon>
        <taxon>Alveolata</taxon>
        <taxon>Ciliophora</taxon>
        <taxon>Intramacronucleata</taxon>
        <taxon>Oligohymenophorea</taxon>
        <taxon>Hymenostomatida</taxon>
        <taxon>Tetrahymenina</taxon>
        <taxon>Tetrahymenidae</taxon>
        <taxon>Tetrahymena</taxon>
    </lineage>
</organism>
<dbReference type="RefSeq" id="XP_001022377.2">
    <property type="nucleotide sequence ID" value="XM_001022377.2"/>
</dbReference>
<dbReference type="OrthoDB" id="291202at2759"/>
<dbReference type="InParanoid" id="I7M9M7"/>
<gene>
    <name evidence="1" type="ORF">TTHERM_00558130</name>
</gene>
<accession>I7M9M7</accession>
<dbReference type="AlphaFoldDB" id="I7M9M7"/>